<evidence type="ECO:0000256" key="2">
    <source>
        <dbReference type="SAM" id="MobiDB-lite"/>
    </source>
</evidence>
<feature type="region of interest" description="Disordered" evidence="2">
    <location>
        <begin position="191"/>
        <end position="244"/>
    </location>
</feature>
<protein>
    <submittedName>
        <fullName evidence="4">Zn finger protein</fullName>
    </submittedName>
</protein>
<organism evidence="4 5">
    <name type="scientific">Plantactinospora soyae</name>
    <dbReference type="NCBI Taxonomy" id="1544732"/>
    <lineage>
        <taxon>Bacteria</taxon>
        <taxon>Bacillati</taxon>
        <taxon>Actinomycetota</taxon>
        <taxon>Actinomycetes</taxon>
        <taxon>Micromonosporales</taxon>
        <taxon>Micromonosporaceae</taxon>
        <taxon>Plantactinospora</taxon>
    </lineage>
</organism>
<gene>
    <name evidence="4" type="ORF">H4W31_006128</name>
</gene>
<dbReference type="AlphaFoldDB" id="A0A927MBE3"/>
<reference evidence="4" key="1">
    <citation type="submission" date="2020-10" db="EMBL/GenBank/DDBJ databases">
        <title>Sequencing the genomes of 1000 actinobacteria strains.</title>
        <authorList>
            <person name="Klenk H.-P."/>
        </authorList>
    </citation>
    <scope>NUCLEOTIDE SEQUENCE</scope>
    <source>
        <strain evidence="4">DSM 46832</strain>
    </source>
</reference>
<evidence type="ECO:0000313" key="4">
    <source>
        <dbReference type="EMBL" id="MBE1490490.1"/>
    </source>
</evidence>
<dbReference type="PANTHER" id="PTHR38133">
    <property type="entry name" value="SLR1429 PROTEIN"/>
    <property type="match status" value="1"/>
</dbReference>
<keyword evidence="5" id="KW-1185">Reference proteome</keyword>
<evidence type="ECO:0000259" key="3">
    <source>
        <dbReference type="PROSITE" id="PS50966"/>
    </source>
</evidence>
<feature type="compositionally biased region" description="Low complexity" evidence="2">
    <location>
        <begin position="230"/>
        <end position="244"/>
    </location>
</feature>
<evidence type="ECO:0000313" key="5">
    <source>
        <dbReference type="Proteomes" id="UP000649753"/>
    </source>
</evidence>
<sequence>MADGGDRVRGFPAFPPGRRARLTRAWWGDAWIRALEDTSLDQTLLRKGRRSASAGQVGSITVSPGRIAAEVHDGVQDVFYRPRVFVEPMSDAAWTRFLDQVEAKAGHIAALLDGEMPRDLVAAADDVGVRLLPGLGDLQPECDCPEWGDPCPHATALCYQVAWLLDADPFVLLLIRGRGRRELLAELRRRTARPVTDRPSPGPSTGAGVPAARAYTGPDPVLPQPPPPLGADGPGPDLPDAPGIPAEALRALVDNAASRAAALLGPTAPDGCPPMSLPQRSDAVRLAAAGASGPALARLRQASGRPAREFSRAVRAWEYGGHAGLTVLEESWRPPAAGLARARARLDAGWDGDDLPQPQVWRNRWTFPDRRAQLRYGQDGRWYPYREAADGEWWPAGAPRDDPAEALADLLGG</sequence>
<name>A0A927MBE3_9ACTN</name>
<keyword evidence="1" id="KW-0862">Zinc</keyword>
<dbReference type="PROSITE" id="PS50966">
    <property type="entry name" value="ZF_SWIM"/>
    <property type="match status" value="1"/>
</dbReference>
<comment type="caution">
    <text evidence="4">The sequence shown here is derived from an EMBL/GenBank/DDBJ whole genome shotgun (WGS) entry which is preliminary data.</text>
</comment>
<proteinExistence type="predicted"/>
<dbReference type="InterPro" id="IPR007527">
    <property type="entry name" value="Znf_SWIM"/>
</dbReference>
<dbReference type="RefSeq" id="WP_192769769.1">
    <property type="nucleotide sequence ID" value="NZ_JADBEB010000001.1"/>
</dbReference>
<dbReference type="EMBL" id="JADBEB010000001">
    <property type="protein sequence ID" value="MBE1490490.1"/>
    <property type="molecule type" value="Genomic_DNA"/>
</dbReference>
<dbReference type="PANTHER" id="PTHR38133:SF1">
    <property type="entry name" value="SLR1429 PROTEIN"/>
    <property type="match status" value="1"/>
</dbReference>
<keyword evidence="1" id="KW-0863">Zinc-finger</keyword>
<feature type="domain" description="SWIM-type" evidence="3">
    <location>
        <begin position="127"/>
        <end position="162"/>
    </location>
</feature>
<feature type="compositionally biased region" description="Pro residues" evidence="2">
    <location>
        <begin position="220"/>
        <end position="229"/>
    </location>
</feature>
<keyword evidence="1" id="KW-0479">Metal-binding</keyword>
<dbReference type="Proteomes" id="UP000649753">
    <property type="component" value="Unassembled WGS sequence"/>
</dbReference>
<accession>A0A927MBE3</accession>
<evidence type="ECO:0000256" key="1">
    <source>
        <dbReference type="PROSITE-ProRule" id="PRU00325"/>
    </source>
</evidence>
<dbReference type="GO" id="GO:0008270">
    <property type="term" value="F:zinc ion binding"/>
    <property type="evidence" value="ECO:0007669"/>
    <property type="project" value="UniProtKB-KW"/>
</dbReference>